<name>A0A1E1LQJ9_9HELO</name>
<dbReference type="Pfam" id="PF20150">
    <property type="entry name" value="2EXR"/>
    <property type="match status" value="1"/>
</dbReference>
<feature type="region of interest" description="Disordered" evidence="1">
    <location>
        <begin position="1"/>
        <end position="55"/>
    </location>
</feature>
<feature type="compositionally biased region" description="Low complexity" evidence="1">
    <location>
        <begin position="15"/>
        <end position="26"/>
    </location>
</feature>
<keyword evidence="4" id="KW-1185">Reference proteome</keyword>
<dbReference type="PANTHER" id="PTHR35910">
    <property type="entry name" value="2EXR DOMAIN-CONTAINING PROTEIN"/>
    <property type="match status" value="1"/>
</dbReference>
<organism evidence="3 4">
    <name type="scientific">Rhynchosporium graminicola</name>
    <dbReference type="NCBI Taxonomy" id="2792576"/>
    <lineage>
        <taxon>Eukaryota</taxon>
        <taxon>Fungi</taxon>
        <taxon>Dikarya</taxon>
        <taxon>Ascomycota</taxon>
        <taxon>Pezizomycotina</taxon>
        <taxon>Leotiomycetes</taxon>
        <taxon>Helotiales</taxon>
        <taxon>Ploettnerulaceae</taxon>
        <taxon>Rhynchosporium</taxon>
    </lineage>
</organism>
<dbReference type="InterPro" id="IPR045518">
    <property type="entry name" value="2EXR"/>
</dbReference>
<evidence type="ECO:0000313" key="4">
    <source>
        <dbReference type="Proteomes" id="UP000178129"/>
    </source>
</evidence>
<feature type="compositionally biased region" description="Low complexity" evidence="1">
    <location>
        <begin position="36"/>
        <end position="46"/>
    </location>
</feature>
<sequence length="296" mass="32102">MVIYATDMTPPPSPSFSRDSSPTRSPSSKRRSPFALSLLSSSSSSSTKHPEPTVPAPTTFPLFTLLPLELRLQIYQESVQQHPRVLSITSTSTSTIYCTSPHPALLSLNREARLECLKKYYMIKDLEGERGFYYDPFLDTIHLTSNTKFQQSELGTSSTSSPSSSEYLTHLSIITSSLPTHLGIFSLALRGVSTLPPSSTFLASGGNKVREIFMLVGPGAHRRGASSYCGVNVGFMRKMMCREMESALEKMDEAGGFGREGGGAGRVPRCIPLVGGAEGEVQERVLGERGGGRLVL</sequence>
<feature type="domain" description="2EXR" evidence="2">
    <location>
        <begin position="60"/>
        <end position="141"/>
    </location>
</feature>
<proteinExistence type="predicted"/>
<dbReference type="Proteomes" id="UP000178129">
    <property type="component" value="Unassembled WGS sequence"/>
</dbReference>
<protein>
    <recommendedName>
        <fullName evidence="2">2EXR domain-containing protein</fullName>
    </recommendedName>
</protein>
<reference evidence="4" key="1">
    <citation type="submission" date="2016-03" db="EMBL/GenBank/DDBJ databases">
        <authorList>
            <person name="Ploux O."/>
        </authorList>
    </citation>
    <scope>NUCLEOTIDE SEQUENCE [LARGE SCALE GENOMIC DNA]</scope>
    <source>
        <strain evidence="4">UK7</strain>
    </source>
</reference>
<dbReference type="PANTHER" id="PTHR35910:SF6">
    <property type="entry name" value="2EXR DOMAIN-CONTAINING PROTEIN"/>
    <property type="match status" value="1"/>
</dbReference>
<evidence type="ECO:0000259" key="2">
    <source>
        <dbReference type="Pfam" id="PF20150"/>
    </source>
</evidence>
<dbReference type="InParanoid" id="A0A1E1LQJ9"/>
<evidence type="ECO:0000256" key="1">
    <source>
        <dbReference type="SAM" id="MobiDB-lite"/>
    </source>
</evidence>
<dbReference type="EMBL" id="FJUW01000076">
    <property type="protein sequence ID" value="CZT12773.1"/>
    <property type="molecule type" value="Genomic_DNA"/>
</dbReference>
<dbReference type="AlphaFoldDB" id="A0A1E1LQJ9"/>
<comment type="caution">
    <text evidence="3">The sequence shown here is derived from an EMBL/GenBank/DDBJ whole genome shotgun (WGS) entry which is preliminary data.</text>
</comment>
<accession>A0A1E1LQJ9</accession>
<evidence type="ECO:0000313" key="3">
    <source>
        <dbReference type="EMBL" id="CZT12773.1"/>
    </source>
</evidence>
<gene>
    <name evidence="3" type="ORF">RCO7_03628</name>
</gene>